<proteinExistence type="predicted"/>
<reference evidence="1 2" key="1">
    <citation type="submission" date="2021-01" db="EMBL/GenBank/DDBJ databases">
        <title>WGS of actinomycetes isolated from Thailand.</title>
        <authorList>
            <person name="Thawai C."/>
        </authorList>
    </citation>
    <scope>NUCLEOTIDE SEQUENCE [LARGE SCALE GENOMIC DNA]</scope>
    <source>
        <strain evidence="1 2">CA3R110</strain>
    </source>
</reference>
<dbReference type="Proteomes" id="UP000621510">
    <property type="component" value="Unassembled WGS sequence"/>
</dbReference>
<comment type="caution">
    <text evidence="1">The sequence shown here is derived from an EMBL/GenBank/DDBJ whole genome shotgun (WGS) entry which is preliminary data.</text>
</comment>
<sequence>MEPALEEESVFTVGAVAEDGRPVAPGFDPETRRKVAAWLAPTAAVLLVHASAFEVPCPGRLPLLVQRCYGHVDRWVILDRDGHCWDRDGYWVAHFGGIASDAKRDSARFTLAEVWPLAHQIAAGETAGTEDGEG</sequence>
<keyword evidence="2" id="KW-1185">Reference proteome</keyword>
<evidence type="ECO:0000313" key="2">
    <source>
        <dbReference type="Proteomes" id="UP000621510"/>
    </source>
</evidence>
<dbReference type="EMBL" id="JAERRG010000009">
    <property type="protein sequence ID" value="MBL1115365.1"/>
    <property type="molecule type" value="Genomic_DNA"/>
</dbReference>
<evidence type="ECO:0000313" key="1">
    <source>
        <dbReference type="EMBL" id="MBL1115365.1"/>
    </source>
</evidence>
<accession>A0ABS1PTC3</accession>
<organism evidence="1 2">
    <name type="scientific">Streptomyces endocoffeicus</name>
    <dbReference type="NCBI Taxonomy" id="2898945"/>
    <lineage>
        <taxon>Bacteria</taxon>
        <taxon>Bacillati</taxon>
        <taxon>Actinomycetota</taxon>
        <taxon>Actinomycetes</taxon>
        <taxon>Kitasatosporales</taxon>
        <taxon>Streptomycetaceae</taxon>
        <taxon>Streptomyces</taxon>
    </lineage>
</organism>
<protein>
    <submittedName>
        <fullName evidence="1">Uncharacterized protein</fullName>
    </submittedName>
</protein>
<dbReference type="RefSeq" id="WP_201853157.1">
    <property type="nucleotide sequence ID" value="NZ_JAERRG010000009.1"/>
</dbReference>
<name>A0ABS1PTC3_9ACTN</name>
<gene>
    <name evidence="1" type="ORF">JK364_23630</name>
</gene>